<dbReference type="AlphaFoldDB" id="A0A9D2LJ30"/>
<evidence type="ECO:0008006" key="3">
    <source>
        <dbReference type="Google" id="ProtNLM"/>
    </source>
</evidence>
<protein>
    <recommendedName>
        <fullName evidence="3">ATPase</fullName>
    </recommendedName>
</protein>
<gene>
    <name evidence="1" type="ORF">H9787_08210</name>
</gene>
<comment type="caution">
    <text evidence="1">The sequence shown here is derived from an EMBL/GenBank/DDBJ whole genome shotgun (WGS) entry which is preliminary data.</text>
</comment>
<reference evidence="1" key="1">
    <citation type="journal article" date="2021" name="PeerJ">
        <title>Extensive microbial diversity within the chicken gut microbiome revealed by metagenomics and culture.</title>
        <authorList>
            <person name="Gilroy R."/>
            <person name="Ravi A."/>
            <person name="Getino M."/>
            <person name="Pursley I."/>
            <person name="Horton D.L."/>
            <person name="Alikhan N.F."/>
            <person name="Baker D."/>
            <person name="Gharbi K."/>
            <person name="Hall N."/>
            <person name="Watson M."/>
            <person name="Adriaenssens E.M."/>
            <person name="Foster-Nyarko E."/>
            <person name="Jarju S."/>
            <person name="Secka A."/>
            <person name="Antonio M."/>
            <person name="Oren A."/>
            <person name="Chaudhuri R.R."/>
            <person name="La Ragione R."/>
            <person name="Hildebrand F."/>
            <person name="Pallen M.J."/>
        </authorList>
    </citation>
    <scope>NUCLEOTIDE SEQUENCE</scope>
    <source>
        <strain evidence="1">ChiBcec18-1249</strain>
    </source>
</reference>
<evidence type="ECO:0000313" key="1">
    <source>
        <dbReference type="EMBL" id="HJB13682.1"/>
    </source>
</evidence>
<dbReference type="EMBL" id="DWZJ01000070">
    <property type="protein sequence ID" value="HJB13682.1"/>
    <property type="molecule type" value="Genomic_DNA"/>
</dbReference>
<dbReference type="SUPFAM" id="SSF52540">
    <property type="entry name" value="P-loop containing nucleoside triphosphate hydrolases"/>
    <property type="match status" value="1"/>
</dbReference>
<accession>A0A9D2LJ30</accession>
<sequence length="355" mass="39225">MAQVTNFFAGANSGEGFQNLFPEMVDLEDTYDLMVLKGGPGVGKNTFMREIGRSMEAAGTPVEYLWCSGDPDSLDGVVLPELHCAVVDGTSPHVIEPKYPAAVDRYVDLGRLYDLTAAKAAAEEVKAHTHAYKAAYVRAYHHLKAARQVELDAVAAVQKTFDREKAARRTAGILSRELRRRGNEAGKTTRRFLGSITHKGHIWRFDSVDALCPKVYELADSWELAGEMLARLHRAAADNGWDTIACCAPEQPDRLEHLLIPGLGLAFVTSRPGMEYGQKPFRRVRLDAMAEPEGRARLRFQTRMAALLREEGVAALKDAKADHDKLEAVYNPYVDFDGVRTLAALEAGRLLSWLG</sequence>
<name>A0A9D2LJ30_9FIRM</name>
<organism evidence="1 2">
    <name type="scientific">Candidatus Oscillibacter excrementigallinarum</name>
    <dbReference type="NCBI Taxonomy" id="2838716"/>
    <lineage>
        <taxon>Bacteria</taxon>
        <taxon>Bacillati</taxon>
        <taxon>Bacillota</taxon>
        <taxon>Clostridia</taxon>
        <taxon>Eubacteriales</taxon>
        <taxon>Oscillospiraceae</taxon>
        <taxon>Oscillibacter</taxon>
    </lineage>
</organism>
<reference evidence="1" key="2">
    <citation type="submission" date="2021-04" db="EMBL/GenBank/DDBJ databases">
        <authorList>
            <person name="Gilroy R."/>
        </authorList>
    </citation>
    <scope>NUCLEOTIDE SEQUENCE</scope>
    <source>
        <strain evidence="1">ChiBcec18-1249</strain>
    </source>
</reference>
<dbReference type="InterPro" id="IPR027417">
    <property type="entry name" value="P-loop_NTPase"/>
</dbReference>
<evidence type="ECO:0000313" key="2">
    <source>
        <dbReference type="Proteomes" id="UP000823824"/>
    </source>
</evidence>
<proteinExistence type="predicted"/>
<dbReference type="Proteomes" id="UP000823824">
    <property type="component" value="Unassembled WGS sequence"/>
</dbReference>